<name>A0A0P8ABG8_9EURY</name>
<keyword evidence="1" id="KW-0472">Membrane</keyword>
<dbReference type="EMBL" id="LKCM01000118">
    <property type="protein sequence ID" value="KPQ43988.1"/>
    <property type="molecule type" value="Genomic_DNA"/>
</dbReference>
<dbReference type="Proteomes" id="UP000050360">
    <property type="component" value="Unassembled WGS sequence"/>
</dbReference>
<evidence type="ECO:0000313" key="2">
    <source>
        <dbReference type="EMBL" id="KPQ43988.1"/>
    </source>
</evidence>
<organism evidence="2 3">
    <name type="scientific">Candidatus Methanoperedens nitratireducens</name>
    <dbReference type="NCBI Taxonomy" id="1392998"/>
    <lineage>
        <taxon>Archaea</taxon>
        <taxon>Methanobacteriati</taxon>
        <taxon>Methanobacteriota</taxon>
        <taxon>Stenosarchaea group</taxon>
        <taxon>Methanomicrobia</taxon>
        <taxon>Methanosarcinales</taxon>
        <taxon>ANME-2 cluster</taxon>
        <taxon>Candidatus Methanoperedentaceae</taxon>
        <taxon>Candidatus Methanoperedens</taxon>
    </lineage>
</organism>
<feature type="transmembrane region" description="Helical" evidence="1">
    <location>
        <begin position="205"/>
        <end position="230"/>
    </location>
</feature>
<protein>
    <submittedName>
        <fullName evidence="2">Uncharacterized protein</fullName>
    </submittedName>
</protein>
<gene>
    <name evidence="2" type="ORF">MPEBLZ_01456</name>
</gene>
<comment type="caution">
    <text evidence="2">The sequence shown here is derived from an EMBL/GenBank/DDBJ whole genome shotgun (WGS) entry which is preliminary data.</text>
</comment>
<reference evidence="2 3" key="1">
    <citation type="submission" date="2015-09" db="EMBL/GenBank/DDBJ databases">
        <title>A metagenomics-based metabolic model of nitrate-dependent anaerobic oxidation of methane by Methanoperedens-like archaea.</title>
        <authorList>
            <person name="Arshad A."/>
            <person name="Speth D.R."/>
            <person name="De Graaf R.M."/>
            <person name="Op Den Camp H.J."/>
            <person name="Jetten M.S."/>
            <person name="Welte C.U."/>
        </authorList>
    </citation>
    <scope>NUCLEOTIDE SEQUENCE [LARGE SCALE GENOMIC DNA]</scope>
</reference>
<dbReference type="AlphaFoldDB" id="A0A0P8ABG8"/>
<sequence>MNKKEIYSNSSFLKKKVLTLLNTNKSELLNYINTVNDLKFFENQLVENLPLMERFDSLFFEIKPIITLNYMDNMKRELLNFSIIDFNKTKQFYVDLFECVGREINVLIGLRNIEINKDFNNLNIAQFNKIKNFHDCITSSNGNKKQFLEKSSYYPLIKDVFDHKLRNGVGHYKCQLDLKTMEVEYYPYTDDIEKSKRESISYIDFIFKLYSLFNLFISLMYLKAVLYSIYFASKSKTSLCLKDVSLKVDKKHPLICLTYYWNGTNYTWPEIIKHDFIYWNFTDIYANFNLCKKDSTHIVIDFDSDFIIIKINQTNIYKFKIDENRRWLKSLTKADNFGVIKQMAESIIPLFNVKPAF</sequence>
<accession>A0A0P8ABG8</accession>
<evidence type="ECO:0000313" key="3">
    <source>
        <dbReference type="Proteomes" id="UP000050360"/>
    </source>
</evidence>
<keyword evidence="1" id="KW-1133">Transmembrane helix</keyword>
<keyword evidence="1" id="KW-0812">Transmembrane</keyword>
<proteinExistence type="predicted"/>
<evidence type="ECO:0000256" key="1">
    <source>
        <dbReference type="SAM" id="Phobius"/>
    </source>
</evidence>